<accession>A0A915IRN0</accession>
<dbReference type="SMART" id="SM00367">
    <property type="entry name" value="LRR_CC"/>
    <property type="match status" value="4"/>
</dbReference>
<protein>
    <submittedName>
        <fullName evidence="2">Uncharacterized protein</fullName>
    </submittedName>
</protein>
<evidence type="ECO:0000313" key="1">
    <source>
        <dbReference type="Proteomes" id="UP000887565"/>
    </source>
</evidence>
<dbReference type="GO" id="GO:0031146">
    <property type="term" value="P:SCF-dependent proteasomal ubiquitin-dependent protein catabolic process"/>
    <property type="evidence" value="ECO:0007669"/>
    <property type="project" value="TreeGrafter"/>
</dbReference>
<dbReference type="Gene3D" id="3.80.10.10">
    <property type="entry name" value="Ribonuclease Inhibitor"/>
    <property type="match status" value="1"/>
</dbReference>
<keyword evidence="1" id="KW-1185">Reference proteome</keyword>
<name>A0A915IRN0_ROMCU</name>
<dbReference type="InterPro" id="IPR006553">
    <property type="entry name" value="Leu-rich_rpt_Cys-con_subtyp"/>
</dbReference>
<proteinExistence type="predicted"/>
<evidence type="ECO:0000313" key="2">
    <source>
        <dbReference type="WBParaSite" id="nRc.2.0.1.t16049-RA"/>
    </source>
</evidence>
<dbReference type="GO" id="GO:0019005">
    <property type="term" value="C:SCF ubiquitin ligase complex"/>
    <property type="evidence" value="ECO:0007669"/>
    <property type="project" value="TreeGrafter"/>
</dbReference>
<dbReference type="WBParaSite" id="nRc.2.0.1.t16049-RA">
    <property type="protein sequence ID" value="nRc.2.0.1.t16049-RA"/>
    <property type="gene ID" value="nRc.2.0.1.g16049"/>
</dbReference>
<sequence length="328" mass="37989">MLSKSRSQSFHSIGCDQVKFDSKILRTIGRLCPNLYALNLSQLHLTNEHLTTLSDYLNTKLNSLILIRCFDYERNTDSVLSQLLGNLPHLHSLDLSENDTLTGRCFFDVLDQHKRSTTNLCYNTMNNLSLNKCQNLKTKYLNCLGICYPNLEHFECSNQTKPLNECLIRLNQLIKLNLSFYKCDSSFLDDTCWKNLPNLKYIDLGHSSQINDQTLESLFRNFCSKNLEYLNISGRNERLNVRILENLANCQNLTELDLSWSEINDQLMIKSLTRMRKLRKLHLHACSFLSPNSLLRIVKANKNLKFVDVTCCHLINGAFLKCLNCYTR</sequence>
<reference evidence="2" key="1">
    <citation type="submission" date="2022-11" db="UniProtKB">
        <authorList>
            <consortium name="WormBaseParasite"/>
        </authorList>
    </citation>
    <scope>IDENTIFICATION</scope>
</reference>
<dbReference type="InterPro" id="IPR032675">
    <property type="entry name" value="LRR_dom_sf"/>
</dbReference>
<dbReference type="PANTHER" id="PTHR13318">
    <property type="entry name" value="PARTNER OF PAIRED, ISOFORM B-RELATED"/>
    <property type="match status" value="1"/>
</dbReference>
<dbReference type="SUPFAM" id="SSF52047">
    <property type="entry name" value="RNI-like"/>
    <property type="match status" value="1"/>
</dbReference>
<organism evidence="1 2">
    <name type="scientific">Romanomermis culicivorax</name>
    <name type="common">Nematode worm</name>
    <dbReference type="NCBI Taxonomy" id="13658"/>
    <lineage>
        <taxon>Eukaryota</taxon>
        <taxon>Metazoa</taxon>
        <taxon>Ecdysozoa</taxon>
        <taxon>Nematoda</taxon>
        <taxon>Enoplea</taxon>
        <taxon>Dorylaimia</taxon>
        <taxon>Mermithida</taxon>
        <taxon>Mermithoidea</taxon>
        <taxon>Mermithidae</taxon>
        <taxon>Romanomermis</taxon>
    </lineage>
</organism>
<dbReference type="AlphaFoldDB" id="A0A915IRN0"/>
<dbReference type="Proteomes" id="UP000887565">
    <property type="component" value="Unplaced"/>
</dbReference>